<dbReference type="PIRSF" id="PIRSF017082">
    <property type="entry name" value="YflP"/>
    <property type="match status" value="1"/>
</dbReference>
<comment type="similarity">
    <text evidence="1">Belongs to the UPF0065 (bug) family.</text>
</comment>
<dbReference type="AlphaFoldDB" id="A0A9X9WZW7"/>
<keyword evidence="2" id="KW-0732">Signal</keyword>
<evidence type="ECO:0000256" key="1">
    <source>
        <dbReference type="ARBA" id="ARBA00006987"/>
    </source>
</evidence>
<dbReference type="SUPFAM" id="SSF53850">
    <property type="entry name" value="Periplasmic binding protein-like II"/>
    <property type="match status" value="1"/>
</dbReference>
<name>A0A9X9WZW7_9PROT</name>
<dbReference type="Pfam" id="PF03401">
    <property type="entry name" value="TctC"/>
    <property type="match status" value="1"/>
</dbReference>
<feature type="signal peptide" evidence="2">
    <location>
        <begin position="1"/>
        <end position="25"/>
    </location>
</feature>
<dbReference type="InterPro" id="IPR042100">
    <property type="entry name" value="Bug_dom1"/>
</dbReference>
<dbReference type="Proteomes" id="UP001138751">
    <property type="component" value="Unassembled WGS sequence"/>
</dbReference>
<dbReference type="InterPro" id="IPR005064">
    <property type="entry name" value="BUG"/>
</dbReference>
<dbReference type="Gene3D" id="3.40.190.10">
    <property type="entry name" value="Periplasmic binding protein-like II"/>
    <property type="match status" value="1"/>
</dbReference>
<evidence type="ECO:0000313" key="4">
    <source>
        <dbReference type="Proteomes" id="UP001138751"/>
    </source>
</evidence>
<evidence type="ECO:0000256" key="2">
    <source>
        <dbReference type="SAM" id="SignalP"/>
    </source>
</evidence>
<accession>A0A9X9WZW7</accession>
<comment type="caution">
    <text evidence="3">The sequence shown here is derived from an EMBL/GenBank/DDBJ whole genome shotgun (WGS) entry which is preliminary data.</text>
</comment>
<dbReference type="RefSeq" id="WP_211863114.1">
    <property type="nucleotide sequence ID" value="NZ_JAAEDM010000047.1"/>
</dbReference>
<dbReference type="Gene3D" id="3.40.190.150">
    <property type="entry name" value="Bordetella uptake gene, domain 1"/>
    <property type="match status" value="1"/>
</dbReference>
<dbReference type="CDD" id="cd07012">
    <property type="entry name" value="PBP2_Bug_TTT"/>
    <property type="match status" value="1"/>
</dbReference>
<reference evidence="3" key="1">
    <citation type="submission" date="2020-01" db="EMBL/GenBank/DDBJ databases">
        <authorList>
            <person name="Rat A."/>
        </authorList>
    </citation>
    <scope>NUCLEOTIDE SEQUENCE</scope>
    <source>
        <strain evidence="3">LMG 31231</strain>
    </source>
</reference>
<feature type="chain" id="PRO_5040721839" evidence="2">
    <location>
        <begin position="26"/>
        <end position="334"/>
    </location>
</feature>
<dbReference type="PANTHER" id="PTHR42928">
    <property type="entry name" value="TRICARBOXYLATE-BINDING PROTEIN"/>
    <property type="match status" value="1"/>
</dbReference>
<gene>
    <name evidence="3" type="ORF">GXW76_16070</name>
</gene>
<dbReference type="EMBL" id="JAAEDM010000047">
    <property type="protein sequence ID" value="MBR0672696.1"/>
    <property type="molecule type" value="Genomic_DNA"/>
</dbReference>
<protein>
    <submittedName>
        <fullName evidence="3">Tripartite tricarboxylate transporter substrate binding protein</fullName>
    </submittedName>
</protein>
<proteinExistence type="inferred from homology"/>
<sequence length="334" mass="36343">MTDRHIRRLGVARRLLLGAPLAVLAAPRTLRADNYPTRPIRILVGFPPGNSTDLTARILADELRNQLGQPVIVENRPGANGSLAAAGVAIAEPDGYALLVSNASSITVNPLLYRDARYEPLRDFAPITPVTASPFIVVINPQSERMRGVRSLEDLVAVARRMPGVLNYGSAGIGNLTHLSVELLSAIAGLNMVHVPFRGLASAQASLIAKEIDFIFDTPSVVPLVQAGTLRAIAVTTQQRWRDLPDVPTTREAGFPDISATFWNAVSAPRRTPRAIQERLWNAINAAVAVPRTRQLLLAQGEIDILSAADFSDRIRRETEQNRETIRRGGVQMQ</sequence>
<dbReference type="PANTHER" id="PTHR42928:SF5">
    <property type="entry name" value="BLR1237 PROTEIN"/>
    <property type="match status" value="1"/>
</dbReference>
<organism evidence="3 4">
    <name type="scientific">Neoroseomonas soli</name>
    <dbReference type="NCBI Taxonomy" id="1081025"/>
    <lineage>
        <taxon>Bacteria</taxon>
        <taxon>Pseudomonadati</taxon>
        <taxon>Pseudomonadota</taxon>
        <taxon>Alphaproteobacteria</taxon>
        <taxon>Acetobacterales</taxon>
        <taxon>Acetobacteraceae</taxon>
        <taxon>Neoroseomonas</taxon>
    </lineage>
</organism>
<evidence type="ECO:0000313" key="3">
    <source>
        <dbReference type="EMBL" id="MBR0672696.1"/>
    </source>
</evidence>
<keyword evidence="4" id="KW-1185">Reference proteome</keyword>
<reference evidence="3" key="2">
    <citation type="journal article" date="2021" name="Syst. Appl. Microbiol.">
        <title>Roseomonas hellenica sp. nov., isolated from roots of wild-growing Alkanna tinctoria.</title>
        <authorList>
            <person name="Rat A."/>
            <person name="Naranjo H.D."/>
            <person name="Lebbe L."/>
            <person name="Cnockaert M."/>
            <person name="Krigas N."/>
            <person name="Grigoriadou K."/>
            <person name="Maloupa E."/>
            <person name="Willems A."/>
        </authorList>
    </citation>
    <scope>NUCLEOTIDE SEQUENCE</scope>
    <source>
        <strain evidence="3">LMG 31231</strain>
    </source>
</reference>